<dbReference type="EMBL" id="JAUEPR010000030">
    <property type="protein sequence ID" value="KAK0473865.1"/>
    <property type="molecule type" value="Genomic_DNA"/>
</dbReference>
<dbReference type="Proteomes" id="UP001175227">
    <property type="component" value="Unassembled WGS sequence"/>
</dbReference>
<keyword evidence="3" id="KW-1185">Reference proteome</keyword>
<dbReference type="AlphaFoldDB" id="A0AA39UCQ2"/>
<protein>
    <recommendedName>
        <fullName evidence="4">Zn(2)-C6 fungal-type domain-containing protein</fullName>
    </recommendedName>
</protein>
<reference evidence="2" key="1">
    <citation type="submission" date="2023-06" db="EMBL/GenBank/DDBJ databases">
        <authorList>
            <consortium name="Lawrence Berkeley National Laboratory"/>
            <person name="Ahrendt S."/>
            <person name="Sahu N."/>
            <person name="Indic B."/>
            <person name="Wong-Bajracharya J."/>
            <person name="Merenyi Z."/>
            <person name="Ke H.-M."/>
            <person name="Monk M."/>
            <person name="Kocsube S."/>
            <person name="Drula E."/>
            <person name="Lipzen A."/>
            <person name="Balint B."/>
            <person name="Henrissat B."/>
            <person name="Andreopoulos B."/>
            <person name="Martin F.M."/>
            <person name="Harder C.B."/>
            <person name="Rigling D."/>
            <person name="Ford K.L."/>
            <person name="Foster G.D."/>
            <person name="Pangilinan J."/>
            <person name="Papanicolaou A."/>
            <person name="Barry K."/>
            <person name="LaButti K."/>
            <person name="Viragh M."/>
            <person name="Koriabine M."/>
            <person name="Yan M."/>
            <person name="Riley R."/>
            <person name="Champramary S."/>
            <person name="Plett K.L."/>
            <person name="Tsai I.J."/>
            <person name="Slot J."/>
            <person name="Sipos G."/>
            <person name="Plett J."/>
            <person name="Nagy L.G."/>
            <person name="Grigoriev I.V."/>
        </authorList>
    </citation>
    <scope>NUCLEOTIDE SEQUENCE</scope>
    <source>
        <strain evidence="2">ICMP 16352</strain>
    </source>
</reference>
<evidence type="ECO:0008006" key="4">
    <source>
        <dbReference type="Google" id="ProtNLM"/>
    </source>
</evidence>
<feature type="region of interest" description="Disordered" evidence="1">
    <location>
        <begin position="274"/>
        <end position="293"/>
    </location>
</feature>
<evidence type="ECO:0000256" key="1">
    <source>
        <dbReference type="SAM" id="MobiDB-lite"/>
    </source>
</evidence>
<gene>
    <name evidence="2" type="ORF">IW261DRAFT_1569228</name>
</gene>
<evidence type="ECO:0000313" key="3">
    <source>
        <dbReference type="Proteomes" id="UP001175227"/>
    </source>
</evidence>
<accession>A0AA39UCQ2</accession>
<comment type="caution">
    <text evidence="2">The sequence shown here is derived from an EMBL/GenBank/DDBJ whole genome shotgun (WGS) entry which is preliminary data.</text>
</comment>
<evidence type="ECO:0000313" key="2">
    <source>
        <dbReference type="EMBL" id="KAK0473865.1"/>
    </source>
</evidence>
<feature type="region of interest" description="Disordered" evidence="1">
    <location>
        <begin position="16"/>
        <end position="68"/>
    </location>
</feature>
<organism evidence="2 3">
    <name type="scientific">Armillaria novae-zelandiae</name>
    <dbReference type="NCBI Taxonomy" id="153914"/>
    <lineage>
        <taxon>Eukaryota</taxon>
        <taxon>Fungi</taxon>
        <taxon>Dikarya</taxon>
        <taxon>Basidiomycota</taxon>
        <taxon>Agaricomycotina</taxon>
        <taxon>Agaricomycetes</taxon>
        <taxon>Agaricomycetidae</taxon>
        <taxon>Agaricales</taxon>
        <taxon>Marasmiineae</taxon>
        <taxon>Physalacriaceae</taxon>
        <taxon>Armillaria</taxon>
    </lineage>
</organism>
<sequence>MVARYRFLSALFKLLGAPEPKKSKKGSQKKSKFDNPPPAPNDSAAEETVKASRSSKKGSKGKEVTVAAKGGVVTTQVHHPRGPSQIRPPLANMGVQGGGFREEVPSDCKAVKDSLKTIGVLIVLRDFGKFVEVDKALWNKKVAPFVGEQYMRPCDQCYQKKTQCCKFLTNSVLCVHCHYAKLPCQVDGVKVLNPLSHYQPKSYATLNVLEGTMDTLNQYADSVEDIVTNYMAGIDALSQLQGLCSQIGYVSDSLGANTQIEEIVDVDDDKGYAADEVAEGEVGPSRKRKRSRK</sequence>
<name>A0AA39UCQ2_9AGAR</name>
<proteinExistence type="predicted"/>